<keyword evidence="4 14" id="KW-0812">Transmembrane</keyword>
<keyword evidence="7" id="KW-0630">Potassium</keyword>
<feature type="region of interest" description="Disordered" evidence="13">
    <location>
        <begin position="247"/>
        <end position="274"/>
    </location>
</feature>
<dbReference type="InterPro" id="IPR027359">
    <property type="entry name" value="Volt_channel_dom_sf"/>
</dbReference>
<evidence type="ECO:0000256" key="8">
    <source>
        <dbReference type="ARBA" id="ARBA00022989"/>
    </source>
</evidence>
<feature type="coiled-coil region" evidence="12">
    <location>
        <begin position="220"/>
        <end position="247"/>
    </location>
</feature>
<evidence type="ECO:0000256" key="10">
    <source>
        <dbReference type="ARBA" id="ARBA00023136"/>
    </source>
</evidence>
<dbReference type="RefSeq" id="WP_123421134.1">
    <property type="nucleotide sequence ID" value="NZ_RJUL01000003.1"/>
</dbReference>
<evidence type="ECO:0000256" key="4">
    <source>
        <dbReference type="ARBA" id="ARBA00022692"/>
    </source>
</evidence>
<keyword evidence="11 16" id="KW-0407">Ion channel</keyword>
<evidence type="ECO:0000256" key="7">
    <source>
        <dbReference type="ARBA" id="ARBA00022958"/>
    </source>
</evidence>
<dbReference type="SUPFAM" id="SSF81324">
    <property type="entry name" value="Voltage-gated potassium channels"/>
    <property type="match status" value="1"/>
</dbReference>
<evidence type="ECO:0000256" key="9">
    <source>
        <dbReference type="ARBA" id="ARBA00023065"/>
    </source>
</evidence>
<organism evidence="16 17">
    <name type="scientific">Gallaecimonas pentaromativorans</name>
    <dbReference type="NCBI Taxonomy" id="584787"/>
    <lineage>
        <taxon>Bacteria</taxon>
        <taxon>Pseudomonadati</taxon>
        <taxon>Pseudomonadota</taxon>
        <taxon>Gammaproteobacteria</taxon>
        <taxon>Enterobacterales</taxon>
        <taxon>Gallaecimonadaceae</taxon>
        <taxon>Gallaecimonas</taxon>
    </lineage>
</organism>
<evidence type="ECO:0000256" key="13">
    <source>
        <dbReference type="SAM" id="MobiDB-lite"/>
    </source>
</evidence>
<dbReference type="PANTHER" id="PTHR11537">
    <property type="entry name" value="VOLTAGE-GATED POTASSIUM CHANNEL"/>
    <property type="match status" value="1"/>
</dbReference>
<accession>A0A3N1PNP7</accession>
<feature type="transmembrane region" description="Helical" evidence="14">
    <location>
        <begin position="43"/>
        <end position="64"/>
    </location>
</feature>
<dbReference type="Pfam" id="PF00520">
    <property type="entry name" value="Ion_trans"/>
    <property type="match status" value="1"/>
</dbReference>
<feature type="domain" description="Ion transport" evidence="15">
    <location>
        <begin position="17"/>
        <end position="199"/>
    </location>
</feature>
<dbReference type="AlphaFoldDB" id="A0A3N1PNP7"/>
<evidence type="ECO:0000256" key="6">
    <source>
        <dbReference type="ARBA" id="ARBA00022882"/>
    </source>
</evidence>
<dbReference type="GO" id="GO:0005249">
    <property type="term" value="F:voltage-gated potassium channel activity"/>
    <property type="evidence" value="ECO:0007669"/>
    <property type="project" value="InterPro"/>
</dbReference>
<keyword evidence="9" id="KW-0406">Ion transport</keyword>
<sequence length="274" mass="29734">MKPELRVLAPTPIELAMMILSVVAVAVVLVLQFAPLDRDERELLLLMDTVICVIFLTRFAIGLVKAQDKWAYVRAHWIDVLSSIPAVDVLRYGRLFQVLRVLRVLRMANQVIQQLLKESTHAVLATILVTLVVVIGGSSIAILLAESNNPASNIHTAEDAIWWSLVTISTVGYGDYYPVSTAGRIISALVIVTGVSIFGGLSGLMAARLTRSGETEELHHRTVQHKLDSLEQQVQLLSEQLGALSDQLKASKSADPAPADETDPSPPPTTGACD</sequence>
<gene>
    <name evidence="16" type="ORF">EDC28_103345</name>
</gene>
<evidence type="ECO:0000256" key="11">
    <source>
        <dbReference type="ARBA" id="ARBA00023303"/>
    </source>
</evidence>
<keyword evidence="6" id="KW-0851">Voltage-gated channel</keyword>
<evidence type="ECO:0000256" key="3">
    <source>
        <dbReference type="ARBA" id="ARBA00022538"/>
    </source>
</evidence>
<evidence type="ECO:0000259" key="15">
    <source>
        <dbReference type="Pfam" id="PF00520"/>
    </source>
</evidence>
<evidence type="ECO:0000313" key="16">
    <source>
        <dbReference type="EMBL" id="ROQ28751.1"/>
    </source>
</evidence>
<keyword evidence="10 14" id="KW-0472">Membrane</keyword>
<dbReference type="GO" id="GO:0008076">
    <property type="term" value="C:voltage-gated potassium channel complex"/>
    <property type="evidence" value="ECO:0007669"/>
    <property type="project" value="InterPro"/>
</dbReference>
<keyword evidence="8 14" id="KW-1133">Transmembrane helix</keyword>
<dbReference type="InterPro" id="IPR005821">
    <property type="entry name" value="Ion_trans_dom"/>
</dbReference>
<keyword evidence="12" id="KW-0175">Coiled coil</keyword>
<protein>
    <submittedName>
        <fullName evidence="16">Voltage-gated potassium channel</fullName>
    </submittedName>
</protein>
<dbReference type="PRINTS" id="PR00169">
    <property type="entry name" value="KCHANNEL"/>
</dbReference>
<dbReference type="Gene3D" id="1.10.287.70">
    <property type="match status" value="1"/>
</dbReference>
<evidence type="ECO:0000256" key="5">
    <source>
        <dbReference type="ARBA" id="ARBA00022826"/>
    </source>
</evidence>
<proteinExistence type="predicted"/>
<dbReference type="STRING" id="584787.GCA_001247655_00072"/>
<evidence type="ECO:0000256" key="1">
    <source>
        <dbReference type="ARBA" id="ARBA00004141"/>
    </source>
</evidence>
<dbReference type="Proteomes" id="UP000268033">
    <property type="component" value="Unassembled WGS sequence"/>
</dbReference>
<dbReference type="PANTHER" id="PTHR11537:SF254">
    <property type="entry name" value="POTASSIUM VOLTAGE-GATED CHANNEL PROTEIN SHAB"/>
    <property type="match status" value="1"/>
</dbReference>
<evidence type="ECO:0000313" key="17">
    <source>
        <dbReference type="Proteomes" id="UP000268033"/>
    </source>
</evidence>
<dbReference type="EMBL" id="RJUL01000003">
    <property type="protein sequence ID" value="ROQ28751.1"/>
    <property type="molecule type" value="Genomic_DNA"/>
</dbReference>
<keyword evidence="5" id="KW-0631">Potassium channel</keyword>
<evidence type="ECO:0000256" key="2">
    <source>
        <dbReference type="ARBA" id="ARBA00022448"/>
    </source>
</evidence>
<keyword evidence="3" id="KW-0633">Potassium transport</keyword>
<comment type="caution">
    <text evidence="16">The sequence shown here is derived from an EMBL/GenBank/DDBJ whole genome shotgun (WGS) entry which is preliminary data.</text>
</comment>
<feature type="compositionally biased region" description="Pro residues" evidence="13">
    <location>
        <begin position="264"/>
        <end position="274"/>
    </location>
</feature>
<comment type="subcellular location">
    <subcellularLocation>
        <location evidence="1">Membrane</location>
        <topology evidence="1">Multi-pass membrane protein</topology>
    </subcellularLocation>
</comment>
<feature type="transmembrane region" description="Helical" evidence="14">
    <location>
        <begin position="12"/>
        <end position="31"/>
    </location>
</feature>
<evidence type="ECO:0000256" key="12">
    <source>
        <dbReference type="SAM" id="Coils"/>
    </source>
</evidence>
<feature type="transmembrane region" description="Helical" evidence="14">
    <location>
        <begin position="122"/>
        <end position="145"/>
    </location>
</feature>
<evidence type="ECO:0000256" key="14">
    <source>
        <dbReference type="SAM" id="Phobius"/>
    </source>
</evidence>
<dbReference type="GO" id="GO:0001508">
    <property type="term" value="P:action potential"/>
    <property type="evidence" value="ECO:0007669"/>
    <property type="project" value="TreeGrafter"/>
</dbReference>
<keyword evidence="17" id="KW-1185">Reference proteome</keyword>
<name>A0A3N1PNP7_9GAMM</name>
<dbReference type="Gene3D" id="1.20.120.350">
    <property type="entry name" value="Voltage-gated potassium channels. Chain C"/>
    <property type="match status" value="1"/>
</dbReference>
<feature type="transmembrane region" description="Helical" evidence="14">
    <location>
        <begin position="185"/>
        <end position="207"/>
    </location>
</feature>
<keyword evidence="2" id="KW-0813">Transport</keyword>
<reference evidence="16 17" key="1">
    <citation type="submission" date="2018-11" db="EMBL/GenBank/DDBJ databases">
        <title>Genomic Encyclopedia of Type Strains, Phase IV (KMG-IV): sequencing the most valuable type-strain genomes for metagenomic binning, comparative biology and taxonomic classification.</title>
        <authorList>
            <person name="Goeker M."/>
        </authorList>
    </citation>
    <scope>NUCLEOTIDE SEQUENCE [LARGE SCALE GENOMIC DNA]</scope>
    <source>
        <strain evidence="16 17">DSM 21945</strain>
    </source>
</reference>
<dbReference type="InterPro" id="IPR028325">
    <property type="entry name" value="VG_K_chnl"/>
</dbReference>